<comment type="caution">
    <text evidence="1">The sequence shown here is derived from an EMBL/GenBank/DDBJ whole genome shotgun (WGS) entry which is preliminary data.</text>
</comment>
<evidence type="ECO:0000313" key="1">
    <source>
        <dbReference type="EMBL" id="KTT68057.1"/>
    </source>
</evidence>
<keyword evidence="2" id="KW-1185">Reference proteome</keyword>
<accession>A0A147HT95</accession>
<dbReference type="AlphaFoldDB" id="A0A147HT95"/>
<dbReference type="EMBL" id="LDTB01000132">
    <property type="protein sequence ID" value="KTT68057.1"/>
    <property type="molecule type" value="Genomic_DNA"/>
</dbReference>
<sequence length="216" mass="21519">PEPVAAPAEAPAAAGGGDDFDDLMAMLDDVGGAIPATAEVEGADDAAPAGPADWLVTFRPPANALDNGGEPLLLIRELTRMSARVLSCDAAALPPLAALDPETSYLAWQIALPGHVEEDDIRAVFEFTDGSAVTLARGEAAATEPAPPTIVVEEPVVAAPAPEPVAEAIADPVVTPAPAPVAETPVAAPAPVPAPAPSAVAATGRGPCHLYQTTAA</sequence>
<name>A0A147HT95_9SPHN</name>
<reference evidence="1 2" key="1">
    <citation type="journal article" date="2016" name="Front. Microbiol.">
        <title>Genomic Resource of Rice Seed Associated Bacteria.</title>
        <authorList>
            <person name="Midha S."/>
            <person name="Bansal K."/>
            <person name="Sharma S."/>
            <person name="Kumar N."/>
            <person name="Patil P.P."/>
            <person name="Chaudhry V."/>
            <person name="Patil P.B."/>
        </authorList>
    </citation>
    <scope>NUCLEOTIDE SEQUENCE [LARGE SCALE GENOMIC DNA]</scope>
    <source>
        <strain evidence="1 2">NS334</strain>
    </source>
</reference>
<protein>
    <recommendedName>
        <fullName evidence="3">Chemotaxis protein CheA</fullName>
    </recommendedName>
</protein>
<evidence type="ECO:0000313" key="2">
    <source>
        <dbReference type="Proteomes" id="UP000074310"/>
    </source>
</evidence>
<feature type="non-terminal residue" evidence="1">
    <location>
        <position position="216"/>
    </location>
</feature>
<gene>
    <name evidence="1" type="ORF">NS334_16375</name>
</gene>
<dbReference type="Proteomes" id="UP000074310">
    <property type="component" value="Unassembled WGS sequence"/>
</dbReference>
<proteinExistence type="predicted"/>
<organism evidence="1 2">
    <name type="scientific">Sphingomonas endophytica</name>
    <dbReference type="NCBI Taxonomy" id="869719"/>
    <lineage>
        <taxon>Bacteria</taxon>
        <taxon>Pseudomonadati</taxon>
        <taxon>Pseudomonadota</taxon>
        <taxon>Alphaproteobacteria</taxon>
        <taxon>Sphingomonadales</taxon>
        <taxon>Sphingomonadaceae</taxon>
        <taxon>Sphingomonas</taxon>
    </lineage>
</organism>
<evidence type="ECO:0008006" key="3">
    <source>
        <dbReference type="Google" id="ProtNLM"/>
    </source>
</evidence>
<feature type="non-terminal residue" evidence="1">
    <location>
        <position position="1"/>
    </location>
</feature>